<proteinExistence type="predicted"/>
<evidence type="ECO:0000313" key="1">
    <source>
        <dbReference type="EnsemblPlants" id="AVESA.00010b.r2.6AG1060370.1.CDS"/>
    </source>
</evidence>
<evidence type="ECO:0000313" key="2">
    <source>
        <dbReference type="Proteomes" id="UP001732700"/>
    </source>
</evidence>
<protein>
    <submittedName>
        <fullName evidence="1">Uncharacterized protein</fullName>
    </submittedName>
</protein>
<accession>A0ACD5YYN1</accession>
<dbReference type="Proteomes" id="UP001732700">
    <property type="component" value="Chromosome 6A"/>
</dbReference>
<organism evidence="1 2">
    <name type="scientific">Avena sativa</name>
    <name type="common">Oat</name>
    <dbReference type="NCBI Taxonomy" id="4498"/>
    <lineage>
        <taxon>Eukaryota</taxon>
        <taxon>Viridiplantae</taxon>
        <taxon>Streptophyta</taxon>
        <taxon>Embryophyta</taxon>
        <taxon>Tracheophyta</taxon>
        <taxon>Spermatophyta</taxon>
        <taxon>Magnoliopsida</taxon>
        <taxon>Liliopsida</taxon>
        <taxon>Poales</taxon>
        <taxon>Poaceae</taxon>
        <taxon>BOP clade</taxon>
        <taxon>Pooideae</taxon>
        <taxon>Poodae</taxon>
        <taxon>Poeae</taxon>
        <taxon>Poeae Chloroplast Group 1 (Aveneae type)</taxon>
        <taxon>Aveninae</taxon>
        <taxon>Avena</taxon>
    </lineage>
</organism>
<reference evidence="1" key="2">
    <citation type="submission" date="2025-09" db="UniProtKB">
        <authorList>
            <consortium name="EnsemblPlants"/>
        </authorList>
    </citation>
    <scope>IDENTIFICATION</scope>
</reference>
<keyword evidence="2" id="KW-1185">Reference proteome</keyword>
<name>A0ACD5YYN1_AVESA</name>
<reference evidence="1" key="1">
    <citation type="submission" date="2021-05" db="EMBL/GenBank/DDBJ databases">
        <authorList>
            <person name="Scholz U."/>
            <person name="Mascher M."/>
            <person name="Fiebig A."/>
        </authorList>
    </citation>
    <scope>NUCLEOTIDE SEQUENCE [LARGE SCALE GENOMIC DNA]</scope>
</reference>
<sequence>MEKREGPSTRSRSRSAAAKPHAAAAAPSSLPAADAPPLPQSRACHHRREEAEGRGEGKEASQAAGSGNNADRRVLWAQTMATEICVRTPGKVKNWMDAQTHDLFVKGFHKEYDFGPFAYYDEFFDPYQILEWFDWETYFILDEKSWRSFAKKIRSRKNVVQKFILYADSSEILHYVVLLKATNGDYSQLAPVVLPGTKSLSRYNYLENRFNTTFYDSHNHALRFLQERIFGGFLDIQDTEVPGCEDLRSPSRVGGFHDPGCEDNQFRVLHRVFWAFAQCIQAFKYCRPVLCIKGTPLCGKYQGVLLTAVAVDANDCAVLVACAVVEGETKASWLWFLRNVKRGVVKERSGVCIIHEYKRELISAIDNIKNNQQEPHPWRDVQNRWCMEHLAENFLACFGDKELMTVFKLLCQQKRKSKFADIWKELDRLTLKYTAEKEGRANEQTQLEWVEHGQTRLEQKCCRKPMEQWSLLHDKNGARYGIMDTNVDDVHNLVLKWIKYLPLRGIAEVTFERMEAYLKNTSVASDPSMRYPVHVQEALNSELQKSKKHDVICMNIDDTNVSIGDFKVQWGHKNAIVHLNSAYTRSMDQSKGYIVWKSGKFSCNNKPQLLHKPKSKGYIIRKSAKCSCNKPQLLHKPCSHVIAVCRRIGVPAATYLSQYYSLSYLAKTRSEISDASKATQDGGISLPSSTTWIPDKKLECYLPVSLTPDRTETSMDRYEKQCIGKSESIARFEEPTFY</sequence>
<dbReference type="EnsemblPlants" id="AVESA.00010b.r2.6AG1060370.1">
    <property type="protein sequence ID" value="AVESA.00010b.r2.6AG1060370.1.CDS"/>
    <property type="gene ID" value="AVESA.00010b.r2.6AG1060370"/>
</dbReference>